<dbReference type="PANTHER" id="PTHR11010:SF30">
    <property type="entry name" value="SERINE PROTEASE K12H4.7"/>
    <property type="match status" value="1"/>
</dbReference>
<evidence type="ECO:0000256" key="2">
    <source>
        <dbReference type="ARBA" id="ARBA00022670"/>
    </source>
</evidence>
<dbReference type="InterPro" id="IPR042269">
    <property type="entry name" value="Ser_carbopepase_S28_SKS"/>
</dbReference>
<comment type="similarity">
    <text evidence="1">Belongs to the peptidase S28 family.</text>
</comment>
<organism evidence="8">
    <name type="scientific">Caenorhabditis remanei</name>
    <name type="common">Caenorhabditis vulgaris</name>
    <dbReference type="NCBI Taxonomy" id="31234"/>
    <lineage>
        <taxon>Eukaryota</taxon>
        <taxon>Metazoa</taxon>
        <taxon>Ecdysozoa</taxon>
        <taxon>Nematoda</taxon>
        <taxon>Chromadorea</taxon>
        <taxon>Rhabditida</taxon>
        <taxon>Rhabditina</taxon>
        <taxon>Rhabditomorpha</taxon>
        <taxon>Rhabditoidea</taxon>
        <taxon>Rhabditidae</taxon>
        <taxon>Peloderinae</taxon>
        <taxon>Caenorhabditis</taxon>
    </lineage>
</organism>
<accession>E3LE27</accession>
<name>E3LE27_CAERE</name>
<dbReference type="HOGENOM" id="CLU_020959_3_1_1"/>
<dbReference type="Gene3D" id="3.40.50.1820">
    <property type="entry name" value="alpha/beta hydrolase"/>
    <property type="match status" value="1"/>
</dbReference>
<dbReference type="GO" id="GO:0006508">
    <property type="term" value="P:proteolysis"/>
    <property type="evidence" value="ECO:0007669"/>
    <property type="project" value="UniProtKB-KW"/>
</dbReference>
<reference evidence="7" key="1">
    <citation type="submission" date="2007-07" db="EMBL/GenBank/DDBJ databases">
        <title>PCAP assembly of the Caenorhabditis remanei genome.</title>
        <authorList>
            <consortium name="The Caenorhabditis remanei Sequencing Consortium"/>
            <person name="Wilson R.K."/>
        </authorList>
    </citation>
    <scope>NUCLEOTIDE SEQUENCE [LARGE SCALE GENOMIC DNA]</scope>
    <source>
        <strain evidence="7">PB4641</strain>
    </source>
</reference>
<keyword evidence="2" id="KW-0645">Protease</keyword>
<dbReference type="GO" id="GO:0070008">
    <property type="term" value="F:serine-type exopeptidase activity"/>
    <property type="evidence" value="ECO:0007669"/>
    <property type="project" value="InterPro"/>
</dbReference>
<dbReference type="InterPro" id="IPR029058">
    <property type="entry name" value="AB_hydrolase_fold"/>
</dbReference>
<dbReference type="PANTHER" id="PTHR11010">
    <property type="entry name" value="PROTEASE S28 PRO-X CARBOXYPEPTIDASE-RELATED"/>
    <property type="match status" value="1"/>
</dbReference>
<evidence type="ECO:0000256" key="6">
    <source>
        <dbReference type="SAM" id="SignalP"/>
    </source>
</evidence>
<dbReference type="Gene3D" id="1.20.120.980">
    <property type="entry name" value="Serine carboxypeptidase S28, SKS domain"/>
    <property type="match status" value="1"/>
</dbReference>
<dbReference type="AlphaFoldDB" id="E3LE27"/>
<protein>
    <submittedName>
        <fullName evidence="7">Uncharacterized protein</fullName>
    </submittedName>
</protein>
<dbReference type="ESTHER" id="caere-e3le27">
    <property type="family name" value="Prolylcarboxypeptidase"/>
</dbReference>
<dbReference type="STRING" id="31234.E3LE27"/>
<keyword evidence="8" id="KW-1185">Reference proteome</keyword>
<feature type="chain" id="PRO_5003174699" evidence="6">
    <location>
        <begin position="20"/>
        <end position="526"/>
    </location>
</feature>
<dbReference type="InParanoid" id="E3LE27"/>
<gene>
    <name evidence="7" type="ORF">CRE_00736</name>
</gene>
<evidence type="ECO:0000256" key="3">
    <source>
        <dbReference type="ARBA" id="ARBA00022729"/>
    </source>
</evidence>
<dbReference type="Pfam" id="PF05577">
    <property type="entry name" value="Peptidase_S28"/>
    <property type="match status" value="1"/>
</dbReference>
<keyword evidence="5" id="KW-0325">Glycoprotein</keyword>
<dbReference type="eggNOG" id="KOG2182">
    <property type="taxonomic scope" value="Eukaryota"/>
</dbReference>
<proteinExistence type="inferred from homology"/>
<dbReference type="GO" id="GO:0008239">
    <property type="term" value="F:dipeptidyl-peptidase activity"/>
    <property type="evidence" value="ECO:0007669"/>
    <property type="project" value="TreeGrafter"/>
</dbReference>
<dbReference type="OMA" id="FQLEHRC"/>
<keyword evidence="3 6" id="KW-0732">Signal</keyword>
<feature type="signal peptide" evidence="6">
    <location>
        <begin position="1"/>
        <end position="19"/>
    </location>
</feature>
<keyword evidence="4" id="KW-0378">Hydrolase</keyword>
<dbReference type="InterPro" id="IPR008758">
    <property type="entry name" value="Peptidase_S28"/>
</dbReference>
<dbReference type="OrthoDB" id="1735038at2759"/>
<dbReference type="Proteomes" id="UP000008281">
    <property type="component" value="Unassembled WGS sequence"/>
</dbReference>
<evidence type="ECO:0000256" key="1">
    <source>
        <dbReference type="ARBA" id="ARBA00011079"/>
    </source>
</evidence>
<dbReference type="SUPFAM" id="SSF53474">
    <property type="entry name" value="alpha/beta-Hydrolases"/>
    <property type="match status" value="1"/>
</dbReference>
<sequence>MEWVKLLLALGAVAVVSQAARHPKLPPYLLGRPTAHGFVRHGDRFFDNFDTPATNLVRSNVTQKVDNFDATNGATYIQQMLLQRYWYNSNFTQNKNIVFLMIQGESPATDTWISNPNYQYLQWAKEFGADVFQLEHRCFGKSRPYPDTSMPGIKVCTMSQALADIHSFIGKMNDKYNFRNPKWITFGGSYPGTLSALFRQQYPQDTVGAVASSAPLDWTLDFFGFSITKKSIVTVFFRHSMLAKCEPSLYQHATTQSHKNRNPTTEQILFNFRLTPAFVDGQYTQLDIDNFFANVYSYFQGVIQYTYDGRNAATLGGLNAQNLCKKMNDVNTPDVITRVKNTIDWVNTLNGDPVGGLDNSYSDMIAVLANATYDDSGDIGMFSAANRGWMWLCCNELGALQTTDQGRNIFQQTVPMGYYIDMCTAMFGADVGIKFIRDNNKQTLYKYGGADNYQATNVVLPNGAFDPWHVLGTYNNNTANHMTPLLIQGAAHCSDMYPTYAGEPADLAKNRAIIHDELKYFLGLSS</sequence>
<dbReference type="FunCoup" id="E3LE27">
    <property type="interactions" value="68"/>
</dbReference>
<dbReference type="MEROPS" id="S28.A13"/>
<evidence type="ECO:0000256" key="5">
    <source>
        <dbReference type="ARBA" id="ARBA00023180"/>
    </source>
</evidence>
<evidence type="ECO:0000313" key="7">
    <source>
        <dbReference type="EMBL" id="EFO82898.1"/>
    </source>
</evidence>
<dbReference type="EMBL" id="DS268407">
    <property type="protein sequence ID" value="EFO82898.1"/>
    <property type="molecule type" value="Genomic_DNA"/>
</dbReference>
<evidence type="ECO:0000313" key="8">
    <source>
        <dbReference type="Proteomes" id="UP000008281"/>
    </source>
</evidence>
<evidence type="ECO:0000256" key="4">
    <source>
        <dbReference type="ARBA" id="ARBA00022801"/>
    </source>
</evidence>